<evidence type="ECO:0000256" key="1">
    <source>
        <dbReference type="SAM" id="Phobius"/>
    </source>
</evidence>
<evidence type="ECO:0000259" key="2">
    <source>
        <dbReference type="Pfam" id="PF20237"/>
    </source>
</evidence>
<keyword evidence="1" id="KW-1133">Transmembrane helix</keyword>
<dbReference type="Pfam" id="PF20237">
    <property type="entry name" value="DUF6594"/>
    <property type="match status" value="1"/>
</dbReference>
<evidence type="ECO:0000313" key="3">
    <source>
        <dbReference type="EMBL" id="QDS74421.1"/>
    </source>
</evidence>
<name>A0A517LFL4_9PEZI</name>
<dbReference type="EMBL" id="CP042195">
    <property type="protein sequence ID" value="QDS74421.1"/>
    <property type="molecule type" value="Genomic_DNA"/>
</dbReference>
<feature type="transmembrane region" description="Helical" evidence="1">
    <location>
        <begin position="236"/>
        <end position="254"/>
    </location>
</feature>
<reference evidence="3 4" key="1">
    <citation type="submission" date="2019-07" db="EMBL/GenBank/DDBJ databases">
        <title>Finished genome of Venturia effusa.</title>
        <authorList>
            <person name="Young C.A."/>
            <person name="Cox M.P."/>
            <person name="Ganley A.R.D."/>
            <person name="David W.J."/>
        </authorList>
    </citation>
    <scope>NUCLEOTIDE SEQUENCE [LARGE SCALE GENOMIC DNA]</scope>
    <source>
        <strain evidence="4">albino</strain>
    </source>
</reference>
<gene>
    <name evidence="3" type="ORF">FKW77_005988</name>
</gene>
<feature type="domain" description="DUF6594" evidence="2">
    <location>
        <begin position="129"/>
        <end position="273"/>
    </location>
</feature>
<keyword evidence="1" id="KW-0812">Transmembrane</keyword>
<dbReference type="STRING" id="50376.A0A517LFL4"/>
<organism evidence="3 4">
    <name type="scientific">Venturia effusa</name>
    <dbReference type="NCBI Taxonomy" id="50376"/>
    <lineage>
        <taxon>Eukaryota</taxon>
        <taxon>Fungi</taxon>
        <taxon>Dikarya</taxon>
        <taxon>Ascomycota</taxon>
        <taxon>Pezizomycotina</taxon>
        <taxon>Dothideomycetes</taxon>
        <taxon>Pleosporomycetidae</taxon>
        <taxon>Venturiales</taxon>
        <taxon>Venturiaceae</taxon>
        <taxon>Venturia</taxon>
    </lineage>
</organism>
<dbReference type="OrthoDB" id="3533814at2759"/>
<keyword evidence="4" id="KW-1185">Reference proteome</keyword>
<feature type="transmembrane region" description="Helical" evidence="1">
    <location>
        <begin position="203"/>
        <end position="224"/>
    </location>
</feature>
<keyword evidence="1" id="KW-0472">Membrane</keyword>
<dbReference type="InterPro" id="IPR046529">
    <property type="entry name" value="DUF6594"/>
</dbReference>
<sequence length="285" mass="30889">MHGKIDMPRTAEKEISYVRVDDGRCVDYLMTGVGVGEEAGGKLGVNGRTGLRVGEGPESKIDDGDIGMSVAVQDDMYHVVCAALSLQLLLLDAQMAPSNLQSELTVIEERLDKLDEDARQTREPGIGLSTFRDWFYGRSLPGVTKPILVRASQKILEHEQDLLAIKSATDTDLVSQLLQDHWPFRGKLLNPSHSTAHFEEKHVTWAVAAITTMIAASLLIGSIATLSKVSSPGRRIAWIAGFTICFALSIAVLTNARRVEIFAATAAYVAVLVVFVSGNQVACIN</sequence>
<evidence type="ECO:0000313" key="4">
    <source>
        <dbReference type="Proteomes" id="UP000316270"/>
    </source>
</evidence>
<dbReference type="AlphaFoldDB" id="A0A517LFL4"/>
<dbReference type="PANTHER" id="PTHR34502">
    <property type="entry name" value="DUF6594 DOMAIN-CONTAINING PROTEIN-RELATED"/>
    <property type="match status" value="1"/>
</dbReference>
<dbReference type="Proteomes" id="UP000316270">
    <property type="component" value="Chromosome 11"/>
</dbReference>
<proteinExistence type="predicted"/>
<feature type="transmembrane region" description="Helical" evidence="1">
    <location>
        <begin position="261"/>
        <end position="282"/>
    </location>
</feature>
<dbReference type="PANTHER" id="PTHR34502:SF4">
    <property type="entry name" value="DUF6594 DOMAIN-CONTAINING PROTEIN"/>
    <property type="match status" value="1"/>
</dbReference>
<protein>
    <recommendedName>
        <fullName evidence="2">DUF6594 domain-containing protein</fullName>
    </recommendedName>
</protein>
<accession>A0A517LFL4</accession>